<dbReference type="RefSeq" id="XP_001031729.2">
    <property type="nucleotide sequence ID" value="XM_001031729.3"/>
</dbReference>
<dbReference type="InParanoid" id="I7MCJ6"/>
<dbReference type="Gene3D" id="3.90.1720.10">
    <property type="entry name" value="endopeptidase domain like (from Nostoc punctiforme)"/>
    <property type="match status" value="1"/>
</dbReference>
<dbReference type="InterPro" id="IPR038765">
    <property type="entry name" value="Papain-like_cys_pep_sf"/>
</dbReference>
<dbReference type="AlphaFoldDB" id="I7MCJ6"/>
<dbReference type="Proteomes" id="UP000009168">
    <property type="component" value="Unassembled WGS sequence"/>
</dbReference>
<feature type="coiled-coil region" evidence="1">
    <location>
        <begin position="64"/>
        <end position="91"/>
    </location>
</feature>
<evidence type="ECO:0000259" key="2">
    <source>
        <dbReference type="PROSITE" id="PS50003"/>
    </source>
</evidence>
<evidence type="ECO:0000256" key="1">
    <source>
        <dbReference type="SAM" id="Coils"/>
    </source>
</evidence>
<accession>I7MCJ6</accession>
<dbReference type="SUPFAM" id="SSF50729">
    <property type="entry name" value="PH domain-like"/>
    <property type="match status" value="1"/>
</dbReference>
<name>I7MCJ6_TETTS</name>
<dbReference type="Pfam" id="PF00169">
    <property type="entry name" value="PH"/>
    <property type="match status" value="1"/>
</dbReference>
<dbReference type="OrthoDB" id="285486at2759"/>
<evidence type="ECO:0000313" key="4">
    <source>
        <dbReference type="Proteomes" id="UP000009168"/>
    </source>
</evidence>
<feature type="domain" description="PH" evidence="2">
    <location>
        <begin position="170"/>
        <end position="273"/>
    </location>
</feature>
<dbReference type="PANTHER" id="PTHR47112">
    <property type="entry name" value="PX DOMAIN-CONTAINING PROTEIN"/>
    <property type="match status" value="1"/>
</dbReference>
<organism evidence="3 4">
    <name type="scientific">Tetrahymena thermophila (strain SB210)</name>
    <dbReference type="NCBI Taxonomy" id="312017"/>
    <lineage>
        <taxon>Eukaryota</taxon>
        <taxon>Sar</taxon>
        <taxon>Alveolata</taxon>
        <taxon>Ciliophora</taxon>
        <taxon>Intramacronucleata</taxon>
        <taxon>Oligohymenophorea</taxon>
        <taxon>Hymenostomatida</taxon>
        <taxon>Tetrahymenina</taxon>
        <taxon>Tetrahymenidae</taxon>
        <taxon>Tetrahymena</taxon>
    </lineage>
</organism>
<sequence length="514" mass="60969">MSFYFLEESKQNSFEKYASPESVVLQVRQDDLKQDSEGEQLEKRCAFDLSLDLLECEDNTLTLEEILDKIVENLEKKKKKLKNKMIQIDEYQYFNHNFNLAFQNEDVCQQNLNEEINKSSLVHRIRDSVELKKNKQQKYNIEQVDELTENSKLNTTQQSFFESRFHDFQLPMKRGYLLKKSPTLFQGFQKRYCTLDNFYFNYYLPENKSSIFGSINFQIIDTYIQEIRDPQTQQLTEFKIVPIRSGKVFHFKSCDNNSQTLEEWIFAIKQHLEQAQYYHYRYKTCYLDKQFWKQTLISEHQFKQICDTGDILLFKNNSIGSAIQRTLTTSQYDHVGMILKYKCGKIVLFESNLKNGVNLTPWEQISASDWSNQFEKIAYRKLNYKKTQKQIQGFFNFMKITLGKQFDISTKQVLKSAGDRICRIQSISTQESKSRILNENNIELQDLCNKKESYFCSELIASCYQYNSLLPLNALSDQYWPVDFSEKKKLNFLQNASLSCEYQIIQPIQTSQIF</sequence>
<evidence type="ECO:0000313" key="3">
    <source>
        <dbReference type="EMBL" id="EAR84066.2"/>
    </source>
</evidence>
<dbReference type="Gene3D" id="2.30.29.30">
    <property type="entry name" value="Pleckstrin-homology domain (PH domain)/Phosphotyrosine-binding domain (PTB)"/>
    <property type="match status" value="1"/>
</dbReference>
<dbReference type="PANTHER" id="PTHR47112:SF1">
    <property type="entry name" value="PX DOMAIN-CONTAINING PROTEIN"/>
    <property type="match status" value="1"/>
</dbReference>
<dbReference type="SUPFAM" id="SSF54001">
    <property type="entry name" value="Cysteine proteinases"/>
    <property type="match status" value="1"/>
</dbReference>
<dbReference type="InterPro" id="IPR011993">
    <property type="entry name" value="PH-like_dom_sf"/>
</dbReference>
<dbReference type="eggNOG" id="ENOG502SEIS">
    <property type="taxonomic scope" value="Eukaryota"/>
</dbReference>
<dbReference type="CDD" id="cd00821">
    <property type="entry name" value="PH"/>
    <property type="match status" value="1"/>
</dbReference>
<protein>
    <submittedName>
        <fullName evidence="3">PH domain protein</fullName>
    </submittedName>
</protein>
<dbReference type="PROSITE" id="PS50003">
    <property type="entry name" value="PH_DOMAIN"/>
    <property type="match status" value="1"/>
</dbReference>
<dbReference type="InterPro" id="IPR001849">
    <property type="entry name" value="PH_domain"/>
</dbReference>
<dbReference type="SMART" id="SM00233">
    <property type="entry name" value="PH"/>
    <property type="match status" value="1"/>
</dbReference>
<dbReference type="EMBL" id="GG662437">
    <property type="protein sequence ID" value="EAR84066.2"/>
    <property type="molecule type" value="Genomic_DNA"/>
</dbReference>
<dbReference type="KEGG" id="tet:TTHERM_00756000"/>
<keyword evidence="4" id="KW-1185">Reference proteome</keyword>
<dbReference type="GeneID" id="7838770"/>
<reference evidence="4" key="1">
    <citation type="journal article" date="2006" name="PLoS Biol.">
        <title>Macronuclear genome sequence of the ciliate Tetrahymena thermophila, a model eukaryote.</title>
        <authorList>
            <person name="Eisen J.A."/>
            <person name="Coyne R.S."/>
            <person name="Wu M."/>
            <person name="Wu D."/>
            <person name="Thiagarajan M."/>
            <person name="Wortman J.R."/>
            <person name="Badger J.H."/>
            <person name="Ren Q."/>
            <person name="Amedeo P."/>
            <person name="Jones K.M."/>
            <person name="Tallon L.J."/>
            <person name="Delcher A.L."/>
            <person name="Salzberg S.L."/>
            <person name="Silva J.C."/>
            <person name="Haas B.J."/>
            <person name="Majoros W.H."/>
            <person name="Farzad M."/>
            <person name="Carlton J.M."/>
            <person name="Smith R.K. Jr."/>
            <person name="Garg J."/>
            <person name="Pearlman R.E."/>
            <person name="Karrer K.M."/>
            <person name="Sun L."/>
            <person name="Manning G."/>
            <person name="Elde N.C."/>
            <person name="Turkewitz A.P."/>
            <person name="Asai D.J."/>
            <person name="Wilkes D.E."/>
            <person name="Wang Y."/>
            <person name="Cai H."/>
            <person name="Collins K."/>
            <person name="Stewart B.A."/>
            <person name="Lee S.R."/>
            <person name="Wilamowska K."/>
            <person name="Weinberg Z."/>
            <person name="Ruzzo W.L."/>
            <person name="Wloga D."/>
            <person name="Gaertig J."/>
            <person name="Frankel J."/>
            <person name="Tsao C.-C."/>
            <person name="Gorovsky M.A."/>
            <person name="Keeling P.J."/>
            <person name="Waller R.F."/>
            <person name="Patron N.J."/>
            <person name="Cherry J.M."/>
            <person name="Stover N.A."/>
            <person name="Krieger C.J."/>
            <person name="del Toro C."/>
            <person name="Ryder H.F."/>
            <person name="Williamson S.C."/>
            <person name="Barbeau R.A."/>
            <person name="Hamilton E.P."/>
            <person name="Orias E."/>
        </authorList>
    </citation>
    <scope>NUCLEOTIDE SEQUENCE [LARGE SCALE GENOMIC DNA]</scope>
    <source>
        <strain evidence="4">SB210</strain>
    </source>
</reference>
<gene>
    <name evidence="3" type="ORF">TTHERM_00756000</name>
</gene>
<proteinExistence type="predicted"/>
<keyword evidence="1" id="KW-0175">Coiled coil</keyword>